<keyword evidence="2" id="KW-1185">Reference proteome</keyword>
<dbReference type="Gene3D" id="3.40.50.150">
    <property type="entry name" value="Vaccinia Virus protein VP39"/>
    <property type="match status" value="1"/>
</dbReference>
<reference evidence="1" key="1">
    <citation type="journal article" date="2023" name="Plant J.">
        <title>Genome sequences and population genomics provide insights into the demographic history, inbreeding, and mutation load of two 'living fossil' tree species of Dipteronia.</title>
        <authorList>
            <person name="Feng Y."/>
            <person name="Comes H.P."/>
            <person name="Chen J."/>
            <person name="Zhu S."/>
            <person name="Lu R."/>
            <person name="Zhang X."/>
            <person name="Li P."/>
            <person name="Qiu J."/>
            <person name="Olsen K.M."/>
            <person name="Qiu Y."/>
        </authorList>
    </citation>
    <scope>NUCLEOTIDE SEQUENCE</scope>
    <source>
        <strain evidence="1">NBL</strain>
    </source>
</reference>
<evidence type="ECO:0000313" key="1">
    <source>
        <dbReference type="EMBL" id="KAK3218324.1"/>
    </source>
</evidence>
<sequence>MANEDTNIFPKSYAMIGGDGQNSYKWVVDAAKETMNEAITDKLDFKTLGLLESSICTFEIVDLGCSVGPTPSLPCKTSLKV</sequence>
<organism evidence="1 2">
    <name type="scientific">Dipteronia sinensis</name>
    <dbReference type="NCBI Taxonomy" id="43782"/>
    <lineage>
        <taxon>Eukaryota</taxon>
        <taxon>Viridiplantae</taxon>
        <taxon>Streptophyta</taxon>
        <taxon>Embryophyta</taxon>
        <taxon>Tracheophyta</taxon>
        <taxon>Spermatophyta</taxon>
        <taxon>Magnoliopsida</taxon>
        <taxon>eudicotyledons</taxon>
        <taxon>Gunneridae</taxon>
        <taxon>Pentapetalae</taxon>
        <taxon>rosids</taxon>
        <taxon>malvids</taxon>
        <taxon>Sapindales</taxon>
        <taxon>Sapindaceae</taxon>
        <taxon>Hippocastanoideae</taxon>
        <taxon>Acereae</taxon>
        <taxon>Dipteronia</taxon>
    </lineage>
</organism>
<dbReference type="AlphaFoldDB" id="A0AAE0AJ10"/>
<evidence type="ECO:0000313" key="2">
    <source>
        <dbReference type="Proteomes" id="UP001281410"/>
    </source>
</evidence>
<dbReference type="Proteomes" id="UP001281410">
    <property type="component" value="Unassembled WGS sequence"/>
</dbReference>
<gene>
    <name evidence="1" type="ORF">Dsin_012294</name>
</gene>
<dbReference type="EMBL" id="JANJYJ010000004">
    <property type="protein sequence ID" value="KAK3218324.1"/>
    <property type="molecule type" value="Genomic_DNA"/>
</dbReference>
<comment type="caution">
    <text evidence="1">The sequence shown here is derived from an EMBL/GenBank/DDBJ whole genome shotgun (WGS) entry which is preliminary data.</text>
</comment>
<dbReference type="SUPFAM" id="SSF53335">
    <property type="entry name" value="S-adenosyl-L-methionine-dependent methyltransferases"/>
    <property type="match status" value="1"/>
</dbReference>
<name>A0AAE0AJ10_9ROSI</name>
<proteinExistence type="predicted"/>
<dbReference type="InterPro" id="IPR029063">
    <property type="entry name" value="SAM-dependent_MTases_sf"/>
</dbReference>
<accession>A0AAE0AJ10</accession>
<protein>
    <submittedName>
        <fullName evidence="1">Uncharacterized protein</fullName>
    </submittedName>
</protein>